<dbReference type="Proteomes" id="UP001607302">
    <property type="component" value="Unassembled WGS sequence"/>
</dbReference>
<evidence type="ECO:0000313" key="2">
    <source>
        <dbReference type="Proteomes" id="UP001607302"/>
    </source>
</evidence>
<proteinExistence type="predicted"/>
<reference evidence="1 2" key="1">
    <citation type="journal article" date="2024" name="Ann. Entomol. Soc. Am.">
        <title>Genomic analyses of the southern and eastern yellowjacket wasps (Hymenoptera: Vespidae) reveal evolutionary signatures of social life.</title>
        <authorList>
            <person name="Catto M.A."/>
            <person name="Caine P.B."/>
            <person name="Orr S.E."/>
            <person name="Hunt B.G."/>
            <person name="Goodisman M.A.D."/>
        </authorList>
    </citation>
    <scope>NUCLEOTIDE SEQUENCE [LARGE SCALE GENOMIC DNA]</scope>
    <source>
        <strain evidence="1">233</strain>
        <tissue evidence="1">Head and thorax</tissue>
    </source>
</reference>
<sequence length="85" mass="10036">MNIFVIEGYSINKCSDLKGFEAFFARIEMIQRCTNSEQRTILIKTYQEVKKNLKSSIKIGKRLLKEEKKNHLGRILKRMNCAQRI</sequence>
<keyword evidence="2" id="KW-1185">Reference proteome</keyword>
<comment type="caution">
    <text evidence="1">The sequence shown here is derived from an EMBL/GenBank/DDBJ whole genome shotgun (WGS) entry which is preliminary data.</text>
</comment>
<name>A0ABD2BDE6_VESSQ</name>
<accession>A0ABD2BDE6</accession>
<protein>
    <submittedName>
        <fullName evidence="1">Uncharacterized protein</fullName>
    </submittedName>
</protein>
<gene>
    <name evidence="1" type="ORF">V1478_005122</name>
</gene>
<dbReference type="AlphaFoldDB" id="A0ABD2BDE6"/>
<dbReference type="EMBL" id="JAUDFV010000110">
    <property type="protein sequence ID" value="KAL2730709.1"/>
    <property type="molecule type" value="Genomic_DNA"/>
</dbReference>
<organism evidence="1 2">
    <name type="scientific">Vespula squamosa</name>
    <name type="common">Southern yellow jacket</name>
    <name type="synonym">Wasp</name>
    <dbReference type="NCBI Taxonomy" id="30214"/>
    <lineage>
        <taxon>Eukaryota</taxon>
        <taxon>Metazoa</taxon>
        <taxon>Ecdysozoa</taxon>
        <taxon>Arthropoda</taxon>
        <taxon>Hexapoda</taxon>
        <taxon>Insecta</taxon>
        <taxon>Pterygota</taxon>
        <taxon>Neoptera</taxon>
        <taxon>Endopterygota</taxon>
        <taxon>Hymenoptera</taxon>
        <taxon>Apocrita</taxon>
        <taxon>Aculeata</taxon>
        <taxon>Vespoidea</taxon>
        <taxon>Vespidae</taxon>
        <taxon>Vespinae</taxon>
        <taxon>Vespula</taxon>
    </lineage>
</organism>
<evidence type="ECO:0000313" key="1">
    <source>
        <dbReference type="EMBL" id="KAL2730709.1"/>
    </source>
</evidence>